<dbReference type="Proteomes" id="UP001165542">
    <property type="component" value="Unassembled WGS sequence"/>
</dbReference>
<evidence type="ECO:0000256" key="2">
    <source>
        <dbReference type="SAM" id="SignalP"/>
    </source>
</evidence>
<dbReference type="Gene3D" id="3.40.190.10">
    <property type="entry name" value="Periplasmic binding protein-like II"/>
    <property type="match status" value="1"/>
</dbReference>
<dbReference type="InterPro" id="IPR005064">
    <property type="entry name" value="BUG"/>
</dbReference>
<feature type="signal peptide" evidence="2">
    <location>
        <begin position="1"/>
        <end position="24"/>
    </location>
</feature>
<dbReference type="CDD" id="cd07012">
    <property type="entry name" value="PBP2_Bug_TTT"/>
    <property type="match status" value="1"/>
</dbReference>
<dbReference type="SUPFAM" id="SSF53850">
    <property type="entry name" value="Periplasmic binding protein-like II"/>
    <property type="match status" value="1"/>
</dbReference>
<proteinExistence type="inferred from homology"/>
<protein>
    <submittedName>
        <fullName evidence="3">Tripartite tricarboxylate transporter substrate binding protein</fullName>
    </submittedName>
</protein>
<sequence length="325" mass="34079">MNIKTGLILVFGLATTLGTASVQADWEPQKPIQIMVGFAPGGGTDQTARLIASAAQELFPVPLNVVNRPGASGTLAAELVANAEPDGYTLLVAGGSESTSVPNHMETGYRLDDFRGVVRVNREHMVIVSNAGGELDSIDAVVDYAKDHPGELVYASSGPAGILHSAFLVFEQQAGINMKHVPYQGGSPSLSALLGNHVDLAIITPGDAASQVEAGNVNALATTSDTAEQLPDVPSLTELGYNVNLENMKGLVVPADTPDEVVAYLEARFTQAMESDAFKTLAERGNITPGYLSGEAFHQSMTDMSSSIRNALNSNERAGSNEQVN</sequence>
<accession>A0ABT2EDV0</accession>
<comment type="similarity">
    <text evidence="1">Belongs to the UPF0065 (bug) family.</text>
</comment>
<evidence type="ECO:0000256" key="1">
    <source>
        <dbReference type="ARBA" id="ARBA00006987"/>
    </source>
</evidence>
<dbReference type="EMBL" id="JAJISC010000004">
    <property type="protein sequence ID" value="MCS2609764.1"/>
    <property type="molecule type" value="Genomic_DNA"/>
</dbReference>
<keyword evidence="2" id="KW-0732">Signal</keyword>
<keyword evidence="4" id="KW-1185">Reference proteome</keyword>
<comment type="caution">
    <text evidence="3">The sequence shown here is derived from an EMBL/GenBank/DDBJ whole genome shotgun (WGS) entry which is preliminary data.</text>
</comment>
<organism evidence="3 4">
    <name type="scientific">Halomonas dongshanensis</name>
    <dbReference type="NCBI Taxonomy" id="2890835"/>
    <lineage>
        <taxon>Bacteria</taxon>
        <taxon>Pseudomonadati</taxon>
        <taxon>Pseudomonadota</taxon>
        <taxon>Gammaproteobacteria</taxon>
        <taxon>Oceanospirillales</taxon>
        <taxon>Halomonadaceae</taxon>
        <taxon>Halomonas</taxon>
    </lineage>
</organism>
<dbReference type="RefSeq" id="WP_259036263.1">
    <property type="nucleotide sequence ID" value="NZ_JAJISC010000004.1"/>
</dbReference>
<dbReference type="InterPro" id="IPR042100">
    <property type="entry name" value="Bug_dom1"/>
</dbReference>
<dbReference type="PANTHER" id="PTHR42928:SF5">
    <property type="entry name" value="BLR1237 PROTEIN"/>
    <property type="match status" value="1"/>
</dbReference>
<dbReference type="PANTHER" id="PTHR42928">
    <property type="entry name" value="TRICARBOXYLATE-BINDING PROTEIN"/>
    <property type="match status" value="1"/>
</dbReference>
<feature type="chain" id="PRO_5045562973" evidence="2">
    <location>
        <begin position="25"/>
        <end position="325"/>
    </location>
</feature>
<evidence type="ECO:0000313" key="3">
    <source>
        <dbReference type="EMBL" id="MCS2609764.1"/>
    </source>
</evidence>
<dbReference type="Pfam" id="PF03401">
    <property type="entry name" value="TctC"/>
    <property type="match status" value="1"/>
</dbReference>
<name>A0ABT2EDV0_9GAMM</name>
<gene>
    <name evidence="3" type="ORF">LLY24_10595</name>
</gene>
<reference evidence="3" key="1">
    <citation type="submission" date="2021-11" db="EMBL/GenBank/DDBJ databases">
        <title>Halomonas sp., isolated from a coastal aquaculture zone in Dongshan Bay.</title>
        <authorList>
            <person name="Lin W."/>
        </authorList>
    </citation>
    <scope>NUCLEOTIDE SEQUENCE</scope>
    <source>
        <strain evidence="3">Yzlin-01</strain>
    </source>
</reference>
<evidence type="ECO:0000313" key="4">
    <source>
        <dbReference type="Proteomes" id="UP001165542"/>
    </source>
</evidence>
<dbReference type="PIRSF" id="PIRSF017082">
    <property type="entry name" value="YflP"/>
    <property type="match status" value="1"/>
</dbReference>
<dbReference type="Gene3D" id="3.40.190.150">
    <property type="entry name" value="Bordetella uptake gene, domain 1"/>
    <property type="match status" value="1"/>
</dbReference>